<dbReference type="InterPro" id="IPR036105">
    <property type="entry name" value="DiNase_FeMo-co_biosyn_sf"/>
</dbReference>
<comment type="caution">
    <text evidence="2">The sequence shown here is derived from an EMBL/GenBank/DDBJ whole genome shotgun (WGS) entry which is preliminary data.</text>
</comment>
<evidence type="ECO:0000259" key="1">
    <source>
        <dbReference type="Pfam" id="PF02579"/>
    </source>
</evidence>
<dbReference type="InterPro" id="IPR033913">
    <property type="entry name" value="MTH1175_dom"/>
</dbReference>
<gene>
    <name evidence="2" type="ORF">S03H2_59382</name>
</gene>
<proteinExistence type="predicted"/>
<protein>
    <recommendedName>
        <fullName evidence="1">Dinitrogenase iron-molybdenum cofactor biosynthesis domain-containing protein</fullName>
    </recommendedName>
</protein>
<evidence type="ECO:0000313" key="2">
    <source>
        <dbReference type="EMBL" id="GAH81823.1"/>
    </source>
</evidence>
<dbReference type="AlphaFoldDB" id="X1KID1"/>
<accession>X1KID1</accession>
<dbReference type="CDD" id="cd00851">
    <property type="entry name" value="MTH1175"/>
    <property type="match status" value="1"/>
</dbReference>
<dbReference type="EMBL" id="BARU01038182">
    <property type="protein sequence ID" value="GAH81823.1"/>
    <property type="molecule type" value="Genomic_DNA"/>
</dbReference>
<dbReference type="Gene3D" id="3.30.420.130">
    <property type="entry name" value="Dinitrogenase iron-molybdenum cofactor biosynthesis domain"/>
    <property type="match status" value="1"/>
</dbReference>
<sequence length="104" mass="10538">MKIAVSSSGGSLSAQVSEKFGRAQYFLIVDSETMKFDVAPNPYIGELSGVGPHTASLIAKCGAEIVLTGTCGPNAKTALESAGIKVVTGVSGTIQEAVKGYSGK</sequence>
<dbReference type="SUPFAM" id="SSF53146">
    <property type="entry name" value="Nitrogenase accessory factor-like"/>
    <property type="match status" value="1"/>
</dbReference>
<dbReference type="PANTHER" id="PTHR42983:SF1">
    <property type="entry name" value="IRON-MOLYBDENUM PROTEIN"/>
    <property type="match status" value="1"/>
</dbReference>
<feature type="domain" description="Dinitrogenase iron-molybdenum cofactor biosynthesis" evidence="1">
    <location>
        <begin position="14"/>
        <end position="101"/>
    </location>
</feature>
<reference evidence="2" key="1">
    <citation type="journal article" date="2014" name="Front. Microbiol.">
        <title>High frequency of phylogenetically diverse reductive dehalogenase-homologous genes in deep subseafloor sedimentary metagenomes.</title>
        <authorList>
            <person name="Kawai M."/>
            <person name="Futagami T."/>
            <person name="Toyoda A."/>
            <person name="Takaki Y."/>
            <person name="Nishi S."/>
            <person name="Hori S."/>
            <person name="Arai W."/>
            <person name="Tsubouchi T."/>
            <person name="Morono Y."/>
            <person name="Uchiyama I."/>
            <person name="Ito T."/>
            <person name="Fujiyama A."/>
            <person name="Inagaki F."/>
            <person name="Takami H."/>
        </authorList>
    </citation>
    <scope>NUCLEOTIDE SEQUENCE</scope>
    <source>
        <strain evidence="2">Expedition CK06-06</strain>
    </source>
</reference>
<dbReference type="InterPro" id="IPR003731">
    <property type="entry name" value="Di-Nase_FeMo-co_biosynth"/>
</dbReference>
<name>X1KID1_9ZZZZ</name>
<dbReference type="Pfam" id="PF02579">
    <property type="entry name" value="Nitro_FeMo-Co"/>
    <property type="match status" value="1"/>
</dbReference>
<dbReference type="PANTHER" id="PTHR42983">
    <property type="entry name" value="DINITROGENASE IRON-MOLYBDENUM COFACTOR PROTEIN-RELATED"/>
    <property type="match status" value="1"/>
</dbReference>
<organism evidence="2">
    <name type="scientific">marine sediment metagenome</name>
    <dbReference type="NCBI Taxonomy" id="412755"/>
    <lineage>
        <taxon>unclassified sequences</taxon>
        <taxon>metagenomes</taxon>
        <taxon>ecological metagenomes</taxon>
    </lineage>
</organism>